<name>A0A6A5QB56_AMPQU</name>
<gene>
    <name evidence="1" type="ORF">BDU57DRAFT_564692</name>
</gene>
<dbReference type="AlphaFoldDB" id="A0A6A5QB56"/>
<dbReference type="Proteomes" id="UP000800096">
    <property type="component" value="Unassembled WGS sequence"/>
</dbReference>
<protein>
    <submittedName>
        <fullName evidence="1">Uncharacterized protein</fullName>
    </submittedName>
</protein>
<accession>A0A6A5QB56</accession>
<sequence>MASKGAITSLEQNIRDAVKERHVKSLEQTGIERKIARLRNSLQQTSMDHDVKRLKKCLKEARRSNFACQRKVIEFNYYFPKACEALSKQDTRALCTAMDAKLPKELCVLVYQHLFAGWIEIVPAKKTPLCHCSGKCYDSDEPPCADYILRDVKYLKDALRGTSMLTEVASTWYSTNVLICGYWWLFDYILHIDVWEAGLRPMDHIRALNLELNLLYDGWLCMAHFEQVLRSMVGLRQNVKVCLSIRYINQRSLPRYDSRFVRLAPFFRMTREMRDSGLNMLVLPYPCTSLTGGRDLVQVAGSLGPSMYRPGGPTPLAKALPLLRESNVFSKEWLDIAEKMREVALSSEEDDAREVLSVKDREWYDILMSWQAIDKAASIKRPERALEHRPRRVIQLIVTGTKNQVHNARHVTFPIVKIRIPKIISSHFKGVACDHPDILPWEAFH</sequence>
<dbReference type="EMBL" id="ML979141">
    <property type="protein sequence ID" value="KAF1912058.1"/>
    <property type="molecule type" value="Genomic_DNA"/>
</dbReference>
<evidence type="ECO:0000313" key="2">
    <source>
        <dbReference type="Proteomes" id="UP000800096"/>
    </source>
</evidence>
<evidence type="ECO:0000313" key="1">
    <source>
        <dbReference type="EMBL" id="KAF1912058.1"/>
    </source>
</evidence>
<keyword evidence="2" id="KW-1185">Reference proteome</keyword>
<reference evidence="1" key="1">
    <citation type="journal article" date="2020" name="Stud. Mycol.">
        <title>101 Dothideomycetes genomes: a test case for predicting lifestyles and emergence of pathogens.</title>
        <authorList>
            <person name="Haridas S."/>
            <person name="Albert R."/>
            <person name="Binder M."/>
            <person name="Bloem J."/>
            <person name="Labutti K."/>
            <person name="Salamov A."/>
            <person name="Andreopoulos B."/>
            <person name="Baker S."/>
            <person name="Barry K."/>
            <person name="Bills G."/>
            <person name="Bluhm B."/>
            <person name="Cannon C."/>
            <person name="Castanera R."/>
            <person name="Culley D."/>
            <person name="Daum C."/>
            <person name="Ezra D."/>
            <person name="Gonzalez J."/>
            <person name="Henrissat B."/>
            <person name="Kuo A."/>
            <person name="Liang C."/>
            <person name="Lipzen A."/>
            <person name="Lutzoni F."/>
            <person name="Magnuson J."/>
            <person name="Mondo S."/>
            <person name="Nolan M."/>
            <person name="Ohm R."/>
            <person name="Pangilinan J."/>
            <person name="Park H.-J."/>
            <person name="Ramirez L."/>
            <person name="Alfaro M."/>
            <person name="Sun H."/>
            <person name="Tritt A."/>
            <person name="Yoshinaga Y."/>
            <person name="Zwiers L.-H."/>
            <person name="Turgeon B."/>
            <person name="Goodwin S."/>
            <person name="Spatafora J."/>
            <person name="Crous P."/>
            <person name="Grigoriev I."/>
        </authorList>
    </citation>
    <scope>NUCLEOTIDE SEQUENCE</scope>
    <source>
        <strain evidence="1">HMLAC05119</strain>
    </source>
</reference>
<organism evidence="1 2">
    <name type="scientific">Ampelomyces quisqualis</name>
    <name type="common">Powdery mildew agent</name>
    <dbReference type="NCBI Taxonomy" id="50730"/>
    <lineage>
        <taxon>Eukaryota</taxon>
        <taxon>Fungi</taxon>
        <taxon>Dikarya</taxon>
        <taxon>Ascomycota</taxon>
        <taxon>Pezizomycotina</taxon>
        <taxon>Dothideomycetes</taxon>
        <taxon>Pleosporomycetidae</taxon>
        <taxon>Pleosporales</taxon>
        <taxon>Pleosporineae</taxon>
        <taxon>Phaeosphaeriaceae</taxon>
        <taxon>Ampelomyces</taxon>
    </lineage>
</organism>
<proteinExistence type="predicted"/>